<gene>
    <name evidence="2" type="ORF">JFN91_16060</name>
</gene>
<sequence length="115" mass="11983">MEATVAQVQGGYFLITGQWPIFSIRTFIMVTGPKTDLWLVKTVGAVLAVIGAALIAAGLADQVTQAVVLLAVASAAALAAVDVIYASRKIIASVYLLDAVLEAALIAWWVASLLL</sequence>
<feature type="transmembrane region" description="Helical" evidence="1">
    <location>
        <begin position="92"/>
        <end position="111"/>
    </location>
</feature>
<organism evidence="2 3">
    <name type="scientific">Geomonas anaerohicana</name>
    <dbReference type="NCBI Taxonomy" id="2798583"/>
    <lineage>
        <taxon>Bacteria</taxon>
        <taxon>Pseudomonadati</taxon>
        <taxon>Thermodesulfobacteriota</taxon>
        <taxon>Desulfuromonadia</taxon>
        <taxon>Geobacterales</taxon>
        <taxon>Geobacteraceae</taxon>
        <taxon>Geomonas</taxon>
    </lineage>
</organism>
<name>A0ABS0YHK5_9BACT</name>
<dbReference type="RefSeq" id="WP_199390207.1">
    <property type="nucleotide sequence ID" value="NZ_JAEMHL010000009.1"/>
</dbReference>
<proteinExistence type="predicted"/>
<feature type="transmembrane region" description="Helical" evidence="1">
    <location>
        <begin position="66"/>
        <end position="85"/>
    </location>
</feature>
<reference evidence="2 3" key="1">
    <citation type="submission" date="2020-12" db="EMBL/GenBank/DDBJ databases">
        <title>Geomonas sp. Red421, isolated from paddy soil.</title>
        <authorList>
            <person name="Xu Z."/>
            <person name="Zhang Z."/>
            <person name="Masuda Y."/>
            <person name="Itoh H."/>
            <person name="Senoo K."/>
        </authorList>
    </citation>
    <scope>NUCLEOTIDE SEQUENCE [LARGE SCALE GENOMIC DNA]</scope>
    <source>
        <strain evidence="2 3">Red421</strain>
    </source>
</reference>
<keyword evidence="1" id="KW-0812">Transmembrane</keyword>
<evidence type="ECO:0000313" key="2">
    <source>
        <dbReference type="EMBL" id="MBJ6751732.1"/>
    </source>
</evidence>
<accession>A0ABS0YHK5</accession>
<feature type="transmembrane region" description="Helical" evidence="1">
    <location>
        <begin position="12"/>
        <end position="31"/>
    </location>
</feature>
<dbReference type="EMBL" id="JAEMHL010000009">
    <property type="protein sequence ID" value="MBJ6751732.1"/>
    <property type="molecule type" value="Genomic_DNA"/>
</dbReference>
<comment type="caution">
    <text evidence="2">The sequence shown here is derived from an EMBL/GenBank/DDBJ whole genome shotgun (WGS) entry which is preliminary data.</text>
</comment>
<evidence type="ECO:0000313" key="3">
    <source>
        <dbReference type="Proteomes" id="UP000614714"/>
    </source>
</evidence>
<protein>
    <submittedName>
        <fullName evidence="2">Uncharacterized protein</fullName>
    </submittedName>
</protein>
<dbReference type="Proteomes" id="UP000614714">
    <property type="component" value="Unassembled WGS sequence"/>
</dbReference>
<keyword evidence="1" id="KW-1133">Transmembrane helix</keyword>
<keyword evidence="3" id="KW-1185">Reference proteome</keyword>
<feature type="transmembrane region" description="Helical" evidence="1">
    <location>
        <begin position="38"/>
        <end position="60"/>
    </location>
</feature>
<evidence type="ECO:0000256" key="1">
    <source>
        <dbReference type="SAM" id="Phobius"/>
    </source>
</evidence>
<keyword evidence="1" id="KW-0472">Membrane</keyword>